<evidence type="ECO:0000313" key="5">
    <source>
        <dbReference type="EMBL" id="GHH32779.1"/>
    </source>
</evidence>
<keyword evidence="3" id="KW-0560">Oxidoreductase</keyword>
<sequence>MTGPVRAHGGGMTTTLVTGANKGLGLETTRRLIAAGHTVHAGMRDLAGGGPARELGAIPVQLDVTDDESVAKAVASLPELDVLINNAAVVGPSWGLDDLDVEAMRIAFETNVFGIVRLTQAVLPLLRHSANPVIVNVASGLGFPRALLDPDDDSFHGLMVPYASSKAAVIALTVQYAKNLPQMRINASDPGYTATDLNAHQGHQTVTQGTDATVALAQLDSDGPTGEFHNRHGRLDY</sequence>
<dbReference type="PRINTS" id="PR00080">
    <property type="entry name" value="SDRFAMILY"/>
</dbReference>
<evidence type="ECO:0000313" key="6">
    <source>
        <dbReference type="Proteomes" id="UP000605568"/>
    </source>
</evidence>
<dbReference type="InterPro" id="IPR002347">
    <property type="entry name" value="SDR_fam"/>
</dbReference>
<dbReference type="SUPFAM" id="SSF51735">
    <property type="entry name" value="NAD(P)-binding Rossmann-fold domains"/>
    <property type="match status" value="1"/>
</dbReference>
<evidence type="ECO:0000256" key="2">
    <source>
        <dbReference type="ARBA" id="ARBA00022857"/>
    </source>
</evidence>
<dbReference type="InterPro" id="IPR036291">
    <property type="entry name" value="NAD(P)-bd_dom_sf"/>
</dbReference>
<keyword evidence="6" id="KW-1185">Reference proteome</keyword>
<proteinExistence type="inferred from homology"/>
<dbReference type="PANTHER" id="PTHR43490">
    <property type="entry name" value="(+)-NEOMENTHOL DEHYDROGENASE"/>
    <property type="match status" value="1"/>
</dbReference>
<dbReference type="Proteomes" id="UP000605568">
    <property type="component" value="Unassembled WGS sequence"/>
</dbReference>
<dbReference type="PANTHER" id="PTHR43490:SF99">
    <property type="entry name" value="SHORT-CHAIN DEHYDROGENASE_REDUCTASE"/>
    <property type="match status" value="1"/>
</dbReference>
<evidence type="ECO:0000256" key="3">
    <source>
        <dbReference type="ARBA" id="ARBA00023002"/>
    </source>
</evidence>
<dbReference type="Pfam" id="PF00106">
    <property type="entry name" value="adh_short"/>
    <property type="match status" value="1"/>
</dbReference>
<protein>
    <submittedName>
        <fullName evidence="5">Short-chain dehydrogenase</fullName>
    </submittedName>
</protein>
<name>A0ABQ3MA55_9PSEU</name>
<dbReference type="PRINTS" id="PR00081">
    <property type="entry name" value="GDHRDH"/>
</dbReference>
<comment type="caution">
    <text evidence="5">The sequence shown here is derived from an EMBL/GenBank/DDBJ whole genome shotgun (WGS) entry which is preliminary data.</text>
</comment>
<comment type="similarity">
    <text evidence="1 4">Belongs to the short-chain dehydrogenases/reductases (SDR) family.</text>
</comment>
<keyword evidence="2" id="KW-0521">NADP</keyword>
<dbReference type="PROSITE" id="PS00061">
    <property type="entry name" value="ADH_SHORT"/>
    <property type="match status" value="1"/>
</dbReference>
<evidence type="ECO:0000256" key="4">
    <source>
        <dbReference type="RuleBase" id="RU000363"/>
    </source>
</evidence>
<dbReference type="InterPro" id="IPR020904">
    <property type="entry name" value="Sc_DH/Rdtase_CS"/>
</dbReference>
<dbReference type="Gene3D" id="3.40.50.720">
    <property type="entry name" value="NAD(P)-binding Rossmann-like Domain"/>
    <property type="match status" value="1"/>
</dbReference>
<organism evidence="5 6">
    <name type="scientific">Lentzea cavernae</name>
    <dbReference type="NCBI Taxonomy" id="2020703"/>
    <lineage>
        <taxon>Bacteria</taxon>
        <taxon>Bacillati</taxon>
        <taxon>Actinomycetota</taxon>
        <taxon>Actinomycetes</taxon>
        <taxon>Pseudonocardiales</taxon>
        <taxon>Pseudonocardiaceae</taxon>
        <taxon>Lentzea</taxon>
    </lineage>
</organism>
<accession>A0ABQ3MA55</accession>
<dbReference type="EMBL" id="BNAR01000002">
    <property type="protein sequence ID" value="GHH32779.1"/>
    <property type="molecule type" value="Genomic_DNA"/>
</dbReference>
<evidence type="ECO:0000256" key="1">
    <source>
        <dbReference type="ARBA" id="ARBA00006484"/>
    </source>
</evidence>
<gene>
    <name evidence="5" type="ORF">GCM10017774_14200</name>
</gene>
<reference evidence="6" key="1">
    <citation type="journal article" date="2019" name="Int. J. Syst. Evol. Microbiol.">
        <title>The Global Catalogue of Microorganisms (GCM) 10K type strain sequencing project: providing services to taxonomists for standard genome sequencing and annotation.</title>
        <authorList>
            <consortium name="The Broad Institute Genomics Platform"/>
            <consortium name="The Broad Institute Genome Sequencing Center for Infectious Disease"/>
            <person name="Wu L."/>
            <person name="Ma J."/>
        </authorList>
    </citation>
    <scope>NUCLEOTIDE SEQUENCE [LARGE SCALE GENOMIC DNA]</scope>
    <source>
        <strain evidence="6">CGMCC 4.7367</strain>
    </source>
</reference>